<proteinExistence type="predicted"/>
<protein>
    <submittedName>
        <fullName evidence="1">Uncharacterized protein</fullName>
    </submittedName>
</protein>
<evidence type="ECO:0000313" key="1">
    <source>
        <dbReference type="EMBL" id="MBX54118.1"/>
    </source>
</evidence>
<dbReference type="EMBL" id="GGEC01073634">
    <property type="protein sequence ID" value="MBX54118.1"/>
    <property type="molecule type" value="Transcribed_RNA"/>
</dbReference>
<organism evidence="1">
    <name type="scientific">Rhizophora mucronata</name>
    <name type="common">Asiatic mangrove</name>
    <dbReference type="NCBI Taxonomy" id="61149"/>
    <lineage>
        <taxon>Eukaryota</taxon>
        <taxon>Viridiplantae</taxon>
        <taxon>Streptophyta</taxon>
        <taxon>Embryophyta</taxon>
        <taxon>Tracheophyta</taxon>
        <taxon>Spermatophyta</taxon>
        <taxon>Magnoliopsida</taxon>
        <taxon>eudicotyledons</taxon>
        <taxon>Gunneridae</taxon>
        <taxon>Pentapetalae</taxon>
        <taxon>rosids</taxon>
        <taxon>fabids</taxon>
        <taxon>Malpighiales</taxon>
        <taxon>Rhizophoraceae</taxon>
        <taxon>Rhizophora</taxon>
    </lineage>
</organism>
<sequence length="14" mass="1705">MKKMTKRCGDEKCF</sequence>
<accession>A0A2P2PH66</accession>
<reference evidence="1" key="1">
    <citation type="submission" date="2018-02" db="EMBL/GenBank/DDBJ databases">
        <title>Rhizophora mucronata_Transcriptome.</title>
        <authorList>
            <person name="Meera S.P."/>
            <person name="Sreeshan A."/>
            <person name="Augustine A."/>
        </authorList>
    </citation>
    <scope>NUCLEOTIDE SEQUENCE</scope>
    <source>
        <tissue evidence="1">Leaf</tissue>
    </source>
</reference>
<name>A0A2P2PH66_RHIMU</name>